<sequence>MRERNGLIVPLIVATGKGDSSSTQQINNK</sequence>
<accession>K3Z220</accession>
<dbReference type="Gramene" id="KQL28879">
    <property type="protein sequence ID" value="KQL28879"/>
    <property type="gene ID" value="SETIT_020588mg"/>
</dbReference>
<proteinExistence type="predicted"/>
<reference evidence="2" key="1">
    <citation type="journal article" date="2012" name="Nat. Biotechnol.">
        <title>Reference genome sequence of the model plant Setaria.</title>
        <authorList>
            <person name="Bennetzen J.L."/>
            <person name="Schmutz J."/>
            <person name="Wang H."/>
            <person name="Percifield R."/>
            <person name="Hawkins J."/>
            <person name="Pontaroli A.C."/>
            <person name="Estep M."/>
            <person name="Feng L."/>
            <person name="Vaughn J.N."/>
            <person name="Grimwood J."/>
            <person name="Jenkins J."/>
            <person name="Barry K."/>
            <person name="Lindquist E."/>
            <person name="Hellsten U."/>
            <person name="Deshpande S."/>
            <person name="Wang X."/>
            <person name="Wu X."/>
            <person name="Mitros T."/>
            <person name="Triplett J."/>
            <person name="Yang X."/>
            <person name="Ye C.Y."/>
            <person name="Mauro-Herrera M."/>
            <person name="Wang L."/>
            <person name="Li P."/>
            <person name="Sharma M."/>
            <person name="Sharma R."/>
            <person name="Ronald P.C."/>
            <person name="Panaud O."/>
            <person name="Kellogg E.A."/>
            <person name="Brutnell T.P."/>
            <person name="Doust A.N."/>
            <person name="Tuskan G.A."/>
            <person name="Rokhsar D."/>
            <person name="Devos K.M."/>
        </authorList>
    </citation>
    <scope>NUCLEOTIDE SEQUENCE [LARGE SCALE GENOMIC DNA]</scope>
    <source>
        <strain evidence="2">cv. Yugu1</strain>
    </source>
</reference>
<dbReference type="InParanoid" id="K3Z220"/>
<dbReference type="Proteomes" id="UP000004995">
    <property type="component" value="Unassembled WGS sequence"/>
</dbReference>
<dbReference type="AlphaFoldDB" id="K3Z220"/>
<evidence type="ECO:0000313" key="2">
    <source>
        <dbReference type="Proteomes" id="UP000004995"/>
    </source>
</evidence>
<dbReference type="HOGENOM" id="CLU_3411188_0_0_1"/>
<name>K3Z220_SETIT</name>
<evidence type="ECO:0000313" key="1">
    <source>
        <dbReference type="EnsemblPlants" id="KQL28879"/>
    </source>
</evidence>
<organism evidence="1 2">
    <name type="scientific">Setaria italica</name>
    <name type="common">Foxtail millet</name>
    <name type="synonym">Panicum italicum</name>
    <dbReference type="NCBI Taxonomy" id="4555"/>
    <lineage>
        <taxon>Eukaryota</taxon>
        <taxon>Viridiplantae</taxon>
        <taxon>Streptophyta</taxon>
        <taxon>Embryophyta</taxon>
        <taxon>Tracheophyta</taxon>
        <taxon>Spermatophyta</taxon>
        <taxon>Magnoliopsida</taxon>
        <taxon>Liliopsida</taxon>
        <taxon>Poales</taxon>
        <taxon>Poaceae</taxon>
        <taxon>PACMAD clade</taxon>
        <taxon>Panicoideae</taxon>
        <taxon>Panicodae</taxon>
        <taxon>Paniceae</taxon>
        <taxon>Cenchrinae</taxon>
        <taxon>Setaria</taxon>
    </lineage>
</organism>
<keyword evidence="2" id="KW-1185">Reference proteome</keyword>
<dbReference type="EnsemblPlants" id="KQL28879">
    <property type="protein sequence ID" value="KQL28879"/>
    <property type="gene ID" value="SETIT_020588mg"/>
</dbReference>
<dbReference type="EMBL" id="AGNK02000135">
    <property type="status" value="NOT_ANNOTATED_CDS"/>
    <property type="molecule type" value="Genomic_DNA"/>
</dbReference>
<reference evidence="1" key="2">
    <citation type="submission" date="2018-08" db="UniProtKB">
        <authorList>
            <consortium name="EnsemblPlants"/>
        </authorList>
    </citation>
    <scope>IDENTIFICATION</scope>
    <source>
        <strain evidence="1">Yugu1</strain>
    </source>
</reference>
<protein>
    <submittedName>
        <fullName evidence="1">Uncharacterized protein</fullName>
    </submittedName>
</protein>